<feature type="region of interest" description="Disordered" evidence="1">
    <location>
        <begin position="286"/>
        <end position="366"/>
    </location>
</feature>
<feature type="non-terminal residue" evidence="2">
    <location>
        <position position="554"/>
    </location>
</feature>
<protein>
    <submittedName>
        <fullName evidence="2">Uncharacterized protein</fullName>
    </submittedName>
</protein>
<comment type="caution">
    <text evidence="2">The sequence shown here is derived from an EMBL/GenBank/DDBJ whole genome shotgun (WGS) entry which is preliminary data.</text>
</comment>
<evidence type="ECO:0000256" key="1">
    <source>
        <dbReference type="SAM" id="MobiDB-lite"/>
    </source>
</evidence>
<organism evidence="2 3">
    <name type="scientific">Pristionchus entomophagus</name>
    <dbReference type="NCBI Taxonomy" id="358040"/>
    <lineage>
        <taxon>Eukaryota</taxon>
        <taxon>Metazoa</taxon>
        <taxon>Ecdysozoa</taxon>
        <taxon>Nematoda</taxon>
        <taxon>Chromadorea</taxon>
        <taxon>Rhabditida</taxon>
        <taxon>Rhabditina</taxon>
        <taxon>Diplogasteromorpha</taxon>
        <taxon>Diplogasteroidea</taxon>
        <taxon>Neodiplogasteridae</taxon>
        <taxon>Pristionchus</taxon>
    </lineage>
</organism>
<feature type="compositionally biased region" description="Polar residues" evidence="1">
    <location>
        <begin position="100"/>
        <end position="142"/>
    </location>
</feature>
<accession>A0AAV5U1Q4</accession>
<feature type="region of interest" description="Disordered" evidence="1">
    <location>
        <begin position="75"/>
        <end position="142"/>
    </location>
</feature>
<proteinExistence type="predicted"/>
<feature type="compositionally biased region" description="Low complexity" evidence="1">
    <location>
        <begin position="403"/>
        <end position="421"/>
    </location>
</feature>
<feature type="region of interest" description="Disordered" evidence="1">
    <location>
        <begin position="211"/>
        <end position="267"/>
    </location>
</feature>
<feature type="region of interest" description="Disordered" evidence="1">
    <location>
        <begin position="399"/>
        <end position="445"/>
    </location>
</feature>
<feature type="region of interest" description="Disordered" evidence="1">
    <location>
        <begin position="476"/>
        <end position="511"/>
    </location>
</feature>
<reference evidence="2" key="1">
    <citation type="submission" date="2023-10" db="EMBL/GenBank/DDBJ databases">
        <title>Genome assembly of Pristionchus species.</title>
        <authorList>
            <person name="Yoshida K."/>
            <person name="Sommer R.J."/>
        </authorList>
    </citation>
    <scope>NUCLEOTIDE SEQUENCE</scope>
    <source>
        <strain evidence="2">RS0144</strain>
    </source>
</reference>
<keyword evidence="3" id="KW-1185">Reference proteome</keyword>
<gene>
    <name evidence="2" type="ORF">PENTCL1PPCAC_22615</name>
</gene>
<dbReference type="Proteomes" id="UP001432027">
    <property type="component" value="Unassembled WGS sequence"/>
</dbReference>
<evidence type="ECO:0000313" key="3">
    <source>
        <dbReference type="Proteomes" id="UP001432027"/>
    </source>
</evidence>
<dbReference type="AlphaFoldDB" id="A0AAV5U1Q4"/>
<sequence length="554" mass="61001">KIEKATCRDVAPRADFVRITRASGERHERQISRRLEAFGDGERHMITVDRNGNILQFRRPSSFFPLQQSSPFRQSHFFNRGITRSRSSHGFSRRRPTHSPPLTNRPSTTTVTHDGSMTTDFSSSENTLRPPTVTREGTVTNDFTVRRIPPRTQPNQAGRVHSLRLVHGGSMERDLSTERLTVSRPIVARPPRPLRISSSFEVLPRRENDRFRIGGPPFGEVTTPIPSTRVFMQTPRPFRPRPPPPRQRPQPPRRVEALSNDDQEFIPSGRSAVSLSVLSPFRSFRPRLPSTRFTLPPRSSIRSGPSPLHSSPLHSTSSSTHISSTTEPSTTTTLTTTPSTTTTLSTTPSTTSLETTTLGSTLGTTVSTPRSFYQSIVGTTPRPKPSLRTDKTTVLKTTSSIGKTTTVPKSTTVSKSTTVTPAVSRVTPPPTTAKTRRTGTTRGFTTVSPSISVKALPPSILDDLSFNGIRGPLPPAPLPSLPSHSTTTIPPIGGSPSFPPSLSFDGPPGEMPPSDNIVQMLNEADDWQEMAKTLNITRKARIARRRRRMAEYGR</sequence>
<dbReference type="EMBL" id="BTSX01000005">
    <property type="protein sequence ID" value="GMT00441.1"/>
    <property type="molecule type" value="Genomic_DNA"/>
</dbReference>
<evidence type="ECO:0000313" key="2">
    <source>
        <dbReference type="EMBL" id="GMT00441.1"/>
    </source>
</evidence>
<feature type="compositionally biased region" description="Low complexity" evidence="1">
    <location>
        <begin position="296"/>
        <end position="366"/>
    </location>
</feature>
<feature type="non-terminal residue" evidence="2">
    <location>
        <position position="1"/>
    </location>
</feature>
<name>A0AAV5U1Q4_9BILA</name>
<feature type="compositionally biased region" description="Low complexity" evidence="1">
    <location>
        <begin position="481"/>
        <end position="508"/>
    </location>
</feature>
<feature type="compositionally biased region" description="Pro residues" evidence="1">
    <location>
        <begin position="240"/>
        <end position="252"/>
    </location>
</feature>